<dbReference type="OrthoDB" id="26838at2759"/>
<dbReference type="Pfam" id="PF01612">
    <property type="entry name" value="DNA_pol_A_exo1"/>
    <property type="match status" value="1"/>
</dbReference>
<reference evidence="2 3" key="1">
    <citation type="submission" date="2018-11" db="EMBL/GenBank/DDBJ databases">
        <title>Genome assembly of Steccherinum ochraceum LE-BIN_3174, the white-rot fungus of the Steccherinaceae family (The Residual Polyporoid clade, Polyporales, Basidiomycota).</title>
        <authorList>
            <person name="Fedorova T.V."/>
            <person name="Glazunova O.A."/>
            <person name="Landesman E.O."/>
            <person name="Moiseenko K.V."/>
            <person name="Psurtseva N.V."/>
            <person name="Savinova O.S."/>
            <person name="Shakhova N.V."/>
            <person name="Tyazhelova T.V."/>
            <person name="Vasina D.V."/>
        </authorList>
    </citation>
    <scope>NUCLEOTIDE SEQUENCE [LARGE SCALE GENOMIC DNA]</scope>
    <source>
        <strain evidence="2 3">LE-BIN_3174</strain>
    </source>
</reference>
<dbReference type="GO" id="GO:0003676">
    <property type="term" value="F:nucleic acid binding"/>
    <property type="evidence" value="ECO:0007669"/>
    <property type="project" value="InterPro"/>
</dbReference>
<proteinExistence type="predicted"/>
<dbReference type="InterPro" id="IPR012337">
    <property type="entry name" value="RNaseH-like_sf"/>
</dbReference>
<dbReference type="PANTHER" id="PTHR43040">
    <property type="entry name" value="RIBONUCLEASE D"/>
    <property type="match status" value="1"/>
</dbReference>
<comment type="caution">
    <text evidence="2">The sequence shown here is derived from an EMBL/GenBank/DDBJ whole genome shotgun (WGS) entry which is preliminary data.</text>
</comment>
<dbReference type="InterPro" id="IPR036397">
    <property type="entry name" value="RNaseH_sf"/>
</dbReference>
<dbReference type="Gene3D" id="3.30.420.10">
    <property type="entry name" value="Ribonuclease H-like superfamily/Ribonuclease H"/>
    <property type="match status" value="1"/>
</dbReference>
<protein>
    <recommendedName>
        <fullName evidence="1">3'-5' exonuclease domain-containing protein</fullName>
    </recommendedName>
</protein>
<evidence type="ECO:0000313" key="2">
    <source>
        <dbReference type="EMBL" id="TCD69335.1"/>
    </source>
</evidence>
<keyword evidence="3" id="KW-1185">Reference proteome</keyword>
<accession>A0A4R0RSM8</accession>
<dbReference type="PANTHER" id="PTHR43040:SF1">
    <property type="entry name" value="RIBONUCLEASE D"/>
    <property type="match status" value="1"/>
</dbReference>
<evidence type="ECO:0000259" key="1">
    <source>
        <dbReference type="Pfam" id="PF01612"/>
    </source>
</evidence>
<dbReference type="GO" id="GO:0006139">
    <property type="term" value="P:nucleobase-containing compound metabolic process"/>
    <property type="evidence" value="ECO:0007669"/>
    <property type="project" value="InterPro"/>
</dbReference>
<evidence type="ECO:0000313" key="3">
    <source>
        <dbReference type="Proteomes" id="UP000292702"/>
    </source>
</evidence>
<dbReference type="AlphaFoldDB" id="A0A4R0RSM8"/>
<sequence length="329" mass="37678">MAEAVPYIMCNNFADCHFAYQILYRAPFLILDCEGNNLGRAGGCVTLICVGTPLAEHIFIFDTLSPALSPHDLAPLWNLFSNPLLVKIVWDGRMDYLEIWSTYKVRLEGVLDLQVAEVVSRTTLRGEGEEHRLGRLAATYFSNNAVQKHKEQYEGINVLIGLQQCCQDCGLGEHFVKDPEVKQMHKDKKADMWIQRPLPEKLLQYAAKDIQLISQLCTAFIQKGWIPPVPGPYHTLLAQCARYVSAHVEQGKSAETDPFRPTGLMPLDVLTQPWGYQFKCTGCNRSMSMSCYTLDLPDNFYRRRRPRCKLCHVLAMKYRLRVDREWFVI</sequence>
<dbReference type="STRING" id="92696.A0A4R0RSM8"/>
<dbReference type="SUPFAM" id="SSF53098">
    <property type="entry name" value="Ribonuclease H-like"/>
    <property type="match status" value="1"/>
</dbReference>
<dbReference type="Proteomes" id="UP000292702">
    <property type="component" value="Unassembled WGS sequence"/>
</dbReference>
<organism evidence="2 3">
    <name type="scientific">Steccherinum ochraceum</name>
    <dbReference type="NCBI Taxonomy" id="92696"/>
    <lineage>
        <taxon>Eukaryota</taxon>
        <taxon>Fungi</taxon>
        <taxon>Dikarya</taxon>
        <taxon>Basidiomycota</taxon>
        <taxon>Agaricomycotina</taxon>
        <taxon>Agaricomycetes</taxon>
        <taxon>Polyporales</taxon>
        <taxon>Steccherinaceae</taxon>
        <taxon>Steccherinum</taxon>
    </lineage>
</organism>
<dbReference type="InterPro" id="IPR002562">
    <property type="entry name" value="3'-5'_exonuclease_dom"/>
</dbReference>
<feature type="domain" description="3'-5' exonuclease" evidence="1">
    <location>
        <begin position="24"/>
        <end position="150"/>
    </location>
</feature>
<name>A0A4R0RSM8_9APHY</name>
<dbReference type="EMBL" id="RWJN01000044">
    <property type="protein sequence ID" value="TCD69335.1"/>
    <property type="molecule type" value="Genomic_DNA"/>
</dbReference>
<gene>
    <name evidence="2" type="ORF">EIP91_008091</name>
</gene>
<dbReference type="GO" id="GO:0008408">
    <property type="term" value="F:3'-5' exonuclease activity"/>
    <property type="evidence" value="ECO:0007669"/>
    <property type="project" value="InterPro"/>
</dbReference>